<keyword evidence="2" id="KW-0645">Protease</keyword>
<evidence type="ECO:0000313" key="8">
    <source>
        <dbReference type="EMBL" id="TEY46895.1"/>
    </source>
</evidence>
<evidence type="ECO:0000313" key="9">
    <source>
        <dbReference type="Proteomes" id="UP000297299"/>
    </source>
</evidence>
<dbReference type="Gene3D" id="3.40.50.200">
    <property type="entry name" value="Peptidase S8/S53 domain"/>
    <property type="match status" value="1"/>
</dbReference>
<keyword evidence="4" id="KW-0720">Serine protease</keyword>
<dbReference type="InterPro" id="IPR000209">
    <property type="entry name" value="Peptidase_S8/S53_dom"/>
</dbReference>
<comment type="similarity">
    <text evidence="1 5">Belongs to the peptidase S8 family.</text>
</comment>
<comment type="caution">
    <text evidence="5">Lacks conserved residue(s) required for the propagation of feature annotation.</text>
</comment>
<dbReference type="PROSITE" id="PS00136">
    <property type="entry name" value="SUBTILASE_ASP"/>
    <property type="match status" value="1"/>
</dbReference>
<accession>A0A4Y8CUK8</accession>
<feature type="signal peptide" evidence="6">
    <location>
        <begin position="1"/>
        <end position="16"/>
    </location>
</feature>
<dbReference type="STRING" id="38488.A0A4Y8CUK8"/>
<keyword evidence="9" id="KW-1185">Reference proteome</keyword>
<dbReference type="Proteomes" id="UP000297299">
    <property type="component" value="Unassembled WGS sequence"/>
</dbReference>
<evidence type="ECO:0000256" key="6">
    <source>
        <dbReference type="SAM" id="SignalP"/>
    </source>
</evidence>
<name>A0A4Y8CUK8_9HELO</name>
<evidence type="ECO:0000256" key="5">
    <source>
        <dbReference type="PROSITE-ProRule" id="PRU01240"/>
    </source>
</evidence>
<gene>
    <name evidence="8" type="ORF">BOTCAL_0311g00100</name>
</gene>
<dbReference type="PANTHER" id="PTHR43399:SF4">
    <property type="entry name" value="CELL WALL-ASSOCIATED PROTEASE"/>
    <property type="match status" value="1"/>
</dbReference>
<evidence type="ECO:0000256" key="3">
    <source>
        <dbReference type="ARBA" id="ARBA00022801"/>
    </source>
</evidence>
<comment type="caution">
    <text evidence="8">The sequence shown here is derived from an EMBL/GenBank/DDBJ whole genome shotgun (WGS) entry which is preliminary data.</text>
</comment>
<dbReference type="InterPro" id="IPR023827">
    <property type="entry name" value="Peptidase_S8_Asp-AS"/>
</dbReference>
<dbReference type="Pfam" id="PF00082">
    <property type="entry name" value="Peptidase_S8"/>
    <property type="match status" value="1"/>
</dbReference>
<dbReference type="SUPFAM" id="SSF52743">
    <property type="entry name" value="Subtilisin-like"/>
    <property type="match status" value="1"/>
</dbReference>
<keyword evidence="6" id="KW-0732">Signal</keyword>
<proteinExistence type="inferred from homology"/>
<dbReference type="GO" id="GO:0006508">
    <property type="term" value="P:proteolysis"/>
    <property type="evidence" value="ECO:0007669"/>
    <property type="project" value="UniProtKB-KW"/>
</dbReference>
<dbReference type="InterPro" id="IPR036852">
    <property type="entry name" value="Peptidase_S8/S53_dom_sf"/>
</dbReference>
<dbReference type="PANTHER" id="PTHR43399">
    <property type="entry name" value="SUBTILISIN-RELATED"/>
    <property type="match status" value="1"/>
</dbReference>
<evidence type="ECO:0000256" key="2">
    <source>
        <dbReference type="ARBA" id="ARBA00022670"/>
    </source>
</evidence>
<dbReference type="GO" id="GO:0004252">
    <property type="term" value="F:serine-type endopeptidase activity"/>
    <property type="evidence" value="ECO:0007669"/>
    <property type="project" value="InterPro"/>
</dbReference>
<sequence>MLFSSSLLAFIAAVNAITLPNSNLRYRNTDDSTLYSKTSTVDKTFIIELEKGVSTSISRRDLRNAFHKRAVSISYDVRHEFDSTAFVGLSIYVTQSGTNVELQRHLSEIPGVVDVWPVYQVPRPGVLSNSTNEDSFNANIPLVQRRQSTVTGTGDLASALEMGGVDKLHAKGIKGKGIKIGIVDTGVDYRHPALGGGFGTGFKITGGYSFVYDNGTLGDSSDPLSTCLTGGHGTHVSGILGMDPISENGYFPISGIAPEANLYMYRTFDCSNEGGSDTIMAGMLKAQEDGVDVISMSLAIGTEFPSTLDPLASVIQSITRAGIAVIVAVGNEGSLGQYATELFTADYPSSEPGAIAVGAIAN</sequence>
<dbReference type="PROSITE" id="PS51892">
    <property type="entry name" value="SUBTILASE"/>
    <property type="match status" value="1"/>
</dbReference>
<evidence type="ECO:0000256" key="4">
    <source>
        <dbReference type="ARBA" id="ARBA00022825"/>
    </source>
</evidence>
<reference evidence="8 9" key="1">
    <citation type="submission" date="2017-11" db="EMBL/GenBank/DDBJ databases">
        <title>Comparative genomics of Botrytis spp.</title>
        <authorList>
            <person name="Valero-Jimenez C.A."/>
            <person name="Tapia P."/>
            <person name="Veloso J."/>
            <person name="Silva-Moreno E."/>
            <person name="Staats M."/>
            <person name="Valdes J.H."/>
            <person name="Van Kan J.A.L."/>
        </authorList>
    </citation>
    <scope>NUCLEOTIDE SEQUENCE [LARGE SCALE GENOMIC DNA]</scope>
    <source>
        <strain evidence="8 9">MUCL2830</strain>
    </source>
</reference>
<dbReference type="AlphaFoldDB" id="A0A4Y8CUK8"/>
<dbReference type="InterPro" id="IPR051048">
    <property type="entry name" value="Peptidase_S8/S53_subtilisin"/>
</dbReference>
<organism evidence="8 9">
    <name type="scientific">Botryotinia calthae</name>
    <dbReference type="NCBI Taxonomy" id="38488"/>
    <lineage>
        <taxon>Eukaryota</taxon>
        <taxon>Fungi</taxon>
        <taxon>Dikarya</taxon>
        <taxon>Ascomycota</taxon>
        <taxon>Pezizomycotina</taxon>
        <taxon>Leotiomycetes</taxon>
        <taxon>Helotiales</taxon>
        <taxon>Sclerotiniaceae</taxon>
        <taxon>Botryotinia</taxon>
    </lineage>
</organism>
<dbReference type="InterPro" id="IPR015500">
    <property type="entry name" value="Peptidase_S8_subtilisin-rel"/>
</dbReference>
<dbReference type="PROSITE" id="PS00137">
    <property type="entry name" value="SUBTILASE_HIS"/>
    <property type="match status" value="1"/>
</dbReference>
<evidence type="ECO:0000256" key="1">
    <source>
        <dbReference type="ARBA" id="ARBA00011073"/>
    </source>
</evidence>
<protein>
    <recommendedName>
        <fullName evidence="7">Peptidase S8/S53 domain-containing protein</fullName>
    </recommendedName>
</protein>
<feature type="domain" description="Peptidase S8/S53" evidence="7">
    <location>
        <begin position="175"/>
        <end position="361"/>
    </location>
</feature>
<evidence type="ECO:0000259" key="7">
    <source>
        <dbReference type="Pfam" id="PF00082"/>
    </source>
</evidence>
<dbReference type="InterPro" id="IPR022398">
    <property type="entry name" value="Peptidase_S8_His-AS"/>
</dbReference>
<dbReference type="OrthoDB" id="10256524at2759"/>
<keyword evidence="3" id="KW-0378">Hydrolase</keyword>
<dbReference type="PRINTS" id="PR00723">
    <property type="entry name" value="SUBTILISIN"/>
</dbReference>
<dbReference type="EMBL" id="PHWZ01000310">
    <property type="protein sequence ID" value="TEY46895.1"/>
    <property type="molecule type" value="Genomic_DNA"/>
</dbReference>
<feature type="chain" id="PRO_5021454121" description="Peptidase S8/S53 domain-containing protein" evidence="6">
    <location>
        <begin position="17"/>
        <end position="362"/>
    </location>
</feature>